<name>A0ACB6RZU2_9PLEO</name>
<accession>A0ACB6RZU2</accession>
<keyword evidence="2" id="KW-1185">Reference proteome</keyword>
<organism evidence="1 2">
    <name type="scientific">Macroventuria anomochaeta</name>
    <dbReference type="NCBI Taxonomy" id="301207"/>
    <lineage>
        <taxon>Eukaryota</taxon>
        <taxon>Fungi</taxon>
        <taxon>Dikarya</taxon>
        <taxon>Ascomycota</taxon>
        <taxon>Pezizomycotina</taxon>
        <taxon>Dothideomycetes</taxon>
        <taxon>Pleosporomycetidae</taxon>
        <taxon>Pleosporales</taxon>
        <taxon>Pleosporineae</taxon>
        <taxon>Didymellaceae</taxon>
        <taxon>Macroventuria</taxon>
    </lineage>
</organism>
<evidence type="ECO:0000313" key="2">
    <source>
        <dbReference type="Proteomes" id="UP000799754"/>
    </source>
</evidence>
<evidence type="ECO:0000313" key="1">
    <source>
        <dbReference type="EMBL" id="KAF2627495.1"/>
    </source>
</evidence>
<sequence>MSVARPPFMNAYTVAIADHSVETDRRRTRWLPKLIRLGMQRHRYSWVYTSVRSFGGEETQDLLVTLVSTLQALPPAQFLRSRNGSKALFHDLLRLNAAVSSADFDVKRIPCPCTQRSESTNDQGTTFVVYFNA</sequence>
<proteinExistence type="predicted"/>
<dbReference type="Proteomes" id="UP000799754">
    <property type="component" value="Unassembled WGS sequence"/>
</dbReference>
<comment type="caution">
    <text evidence="1">The sequence shown here is derived from an EMBL/GenBank/DDBJ whole genome shotgun (WGS) entry which is preliminary data.</text>
</comment>
<reference evidence="1" key="1">
    <citation type="journal article" date="2020" name="Stud. Mycol.">
        <title>101 Dothideomycetes genomes: a test case for predicting lifestyles and emergence of pathogens.</title>
        <authorList>
            <person name="Haridas S."/>
            <person name="Albert R."/>
            <person name="Binder M."/>
            <person name="Bloem J."/>
            <person name="Labutti K."/>
            <person name="Salamov A."/>
            <person name="Andreopoulos B."/>
            <person name="Baker S."/>
            <person name="Barry K."/>
            <person name="Bills G."/>
            <person name="Bluhm B."/>
            <person name="Cannon C."/>
            <person name="Castanera R."/>
            <person name="Culley D."/>
            <person name="Daum C."/>
            <person name="Ezra D."/>
            <person name="Gonzalez J."/>
            <person name="Henrissat B."/>
            <person name="Kuo A."/>
            <person name="Liang C."/>
            <person name="Lipzen A."/>
            <person name="Lutzoni F."/>
            <person name="Magnuson J."/>
            <person name="Mondo S."/>
            <person name="Nolan M."/>
            <person name="Ohm R."/>
            <person name="Pangilinan J."/>
            <person name="Park H.-J."/>
            <person name="Ramirez L."/>
            <person name="Alfaro M."/>
            <person name="Sun H."/>
            <person name="Tritt A."/>
            <person name="Yoshinaga Y."/>
            <person name="Zwiers L.-H."/>
            <person name="Turgeon B."/>
            <person name="Goodwin S."/>
            <person name="Spatafora J."/>
            <person name="Crous P."/>
            <person name="Grigoriev I."/>
        </authorList>
    </citation>
    <scope>NUCLEOTIDE SEQUENCE</scope>
    <source>
        <strain evidence="1">CBS 525.71</strain>
    </source>
</reference>
<gene>
    <name evidence="1" type="ORF">BU25DRAFT_410649</name>
</gene>
<protein>
    <submittedName>
        <fullName evidence="1">Uncharacterized protein</fullName>
    </submittedName>
</protein>
<dbReference type="EMBL" id="MU006716">
    <property type="protein sequence ID" value="KAF2627495.1"/>
    <property type="molecule type" value="Genomic_DNA"/>
</dbReference>